<dbReference type="InterPro" id="IPR036388">
    <property type="entry name" value="WH-like_DNA-bd_sf"/>
</dbReference>
<dbReference type="RefSeq" id="WP_220104962.1">
    <property type="nucleotide sequence ID" value="NZ_JAHZSS010000021.1"/>
</dbReference>
<evidence type="ECO:0000259" key="7">
    <source>
        <dbReference type="Pfam" id="PF01035"/>
    </source>
</evidence>
<sequence length="157" mass="17410">MVNRSELVSPWGRWQLQDDGDHIIALDYWSQQSDHDHHNEPLSPLAIEAQQQLDAYLHSAAFQFSLPLKVKGTPFQQKLWCHLQAIPAGEVQTYGEVAKLLNSAARAIGGACRANPIPLFIPCHRIVAKGGLGGFSGHTQGERIDLKRQLLMHEGVC</sequence>
<dbReference type="NCBIfam" id="TIGR00589">
    <property type="entry name" value="ogt"/>
    <property type="match status" value="1"/>
</dbReference>
<accession>A0ABS7EJ11</accession>
<organism evidence="8 9">
    <name type="scientific">Neiella holothuriorum</name>
    <dbReference type="NCBI Taxonomy" id="2870530"/>
    <lineage>
        <taxon>Bacteria</taxon>
        <taxon>Pseudomonadati</taxon>
        <taxon>Pseudomonadota</taxon>
        <taxon>Gammaproteobacteria</taxon>
        <taxon>Alteromonadales</taxon>
        <taxon>Echinimonadaceae</taxon>
        <taxon>Neiella</taxon>
    </lineage>
</organism>
<gene>
    <name evidence="8" type="ORF">K0504_14990</name>
</gene>
<keyword evidence="9" id="KW-1185">Reference proteome</keyword>
<comment type="caution">
    <text evidence="8">The sequence shown here is derived from an EMBL/GenBank/DDBJ whole genome shotgun (WGS) entry which is preliminary data.</text>
</comment>
<dbReference type="Proteomes" id="UP001166251">
    <property type="component" value="Unassembled WGS sequence"/>
</dbReference>
<evidence type="ECO:0000256" key="6">
    <source>
        <dbReference type="ARBA" id="ARBA00049348"/>
    </source>
</evidence>
<keyword evidence="4" id="KW-0227">DNA damage</keyword>
<dbReference type="InterPro" id="IPR036631">
    <property type="entry name" value="MGMT_N_sf"/>
</dbReference>
<evidence type="ECO:0000256" key="2">
    <source>
        <dbReference type="ARBA" id="ARBA00022603"/>
    </source>
</evidence>
<evidence type="ECO:0000256" key="4">
    <source>
        <dbReference type="ARBA" id="ARBA00022763"/>
    </source>
</evidence>
<dbReference type="InterPro" id="IPR014048">
    <property type="entry name" value="MethylDNA_cys_MeTrfase_DNA-bd"/>
</dbReference>
<dbReference type="PROSITE" id="PS00374">
    <property type="entry name" value="MGMT"/>
    <property type="match status" value="1"/>
</dbReference>
<comment type="catalytic activity">
    <reaction evidence="6">
        <text>a 6-O-methyl-2'-deoxyguanosine in DNA + L-cysteinyl-[protein] = S-methyl-L-cysteinyl-[protein] + a 2'-deoxyguanosine in DNA</text>
        <dbReference type="Rhea" id="RHEA:24000"/>
        <dbReference type="Rhea" id="RHEA-COMP:10131"/>
        <dbReference type="Rhea" id="RHEA-COMP:10132"/>
        <dbReference type="Rhea" id="RHEA-COMP:11367"/>
        <dbReference type="Rhea" id="RHEA-COMP:11368"/>
        <dbReference type="ChEBI" id="CHEBI:29950"/>
        <dbReference type="ChEBI" id="CHEBI:82612"/>
        <dbReference type="ChEBI" id="CHEBI:85445"/>
        <dbReference type="ChEBI" id="CHEBI:85448"/>
        <dbReference type="EC" id="2.1.1.63"/>
    </reaction>
</comment>
<dbReference type="PANTHER" id="PTHR10815:SF13">
    <property type="entry name" value="METHYLATED-DNA--PROTEIN-CYSTEINE METHYLTRANSFERASE"/>
    <property type="match status" value="1"/>
</dbReference>
<protein>
    <submittedName>
        <fullName evidence="8">Methylated-DNA--[protein]-cysteine S-methyltransferase</fullName>
    </submittedName>
</protein>
<name>A0ABS7EJ11_9GAMM</name>
<evidence type="ECO:0000256" key="3">
    <source>
        <dbReference type="ARBA" id="ARBA00022679"/>
    </source>
</evidence>
<dbReference type="PANTHER" id="PTHR10815">
    <property type="entry name" value="METHYLATED-DNA--PROTEIN-CYSTEINE METHYLTRANSFERASE"/>
    <property type="match status" value="1"/>
</dbReference>
<proteinExistence type="predicted"/>
<evidence type="ECO:0000313" key="9">
    <source>
        <dbReference type="Proteomes" id="UP001166251"/>
    </source>
</evidence>
<dbReference type="SUPFAM" id="SSF53155">
    <property type="entry name" value="Methylated DNA-protein cysteine methyltransferase domain"/>
    <property type="match status" value="1"/>
</dbReference>
<dbReference type="InterPro" id="IPR001497">
    <property type="entry name" value="MethylDNA_cys_MeTrfase_AS"/>
</dbReference>
<dbReference type="Pfam" id="PF01035">
    <property type="entry name" value="DNA_binding_1"/>
    <property type="match status" value="1"/>
</dbReference>
<keyword evidence="2" id="KW-0489">Methyltransferase</keyword>
<dbReference type="InterPro" id="IPR036217">
    <property type="entry name" value="MethylDNA_cys_MeTrfase_DNAb"/>
</dbReference>
<keyword evidence="5" id="KW-0234">DNA repair</keyword>
<feature type="domain" description="Methylated-DNA-[protein]-cysteine S-methyltransferase DNA binding" evidence="7">
    <location>
        <begin position="74"/>
        <end position="156"/>
    </location>
</feature>
<evidence type="ECO:0000313" key="8">
    <source>
        <dbReference type="EMBL" id="MBW8192342.1"/>
    </source>
</evidence>
<dbReference type="CDD" id="cd06445">
    <property type="entry name" value="ATase"/>
    <property type="match status" value="1"/>
</dbReference>
<dbReference type="EMBL" id="JAHZSS010000021">
    <property type="protein sequence ID" value="MBW8192342.1"/>
    <property type="molecule type" value="Genomic_DNA"/>
</dbReference>
<keyword evidence="3" id="KW-0808">Transferase</keyword>
<reference evidence="8" key="1">
    <citation type="submission" date="2021-07" db="EMBL/GenBank/DDBJ databases">
        <title>Neiella marina sp. nov., isolated from the intestinal content of sea cucumber Apostichopus japonicus.</title>
        <authorList>
            <person name="Bai X."/>
        </authorList>
    </citation>
    <scope>NUCLEOTIDE SEQUENCE</scope>
    <source>
        <strain evidence="8">126</strain>
    </source>
</reference>
<dbReference type="SUPFAM" id="SSF46767">
    <property type="entry name" value="Methylated DNA-protein cysteine methyltransferase, C-terminal domain"/>
    <property type="match status" value="1"/>
</dbReference>
<dbReference type="Gene3D" id="1.10.10.10">
    <property type="entry name" value="Winged helix-like DNA-binding domain superfamily/Winged helix DNA-binding domain"/>
    <property type="match status" value="1"/>
</dbReference>
<evidence type="ECO:0000256" key="5">
    <source>
        <dbReference type="ARBA" id="ARBA00023204"/>
    </source>
</evidence>
<comment type="catalytic activity">
    <reaction evidence="1">
        <text>a 4-O-methyl-thymidine in DNA + L-cysteinyl-[protein] = a thymidine in DNA + S-methyl-L-cysteinyl-[protein]</text>
        <dbReference type="Rhea" id="RHEA:53428"/>
        <dbReference type="Rhea" id="RHEA-COMP:10131"/>
        <dbReference type="Rhea" id="RHEA-COMP:10132"/>
        <dbReference type="Rhea" id="RHEA-COMP:13555"/>
        <dbReference type="Rhea" id="RHEA-COMP:13556"/>
        <dbReference type="ChEBI" id="CHEBI:29950"/>
        <dbReference type="ChEBI" id="CHEBI:82612"/>
        <dbReference type="ChEBI" id="CHEBI:137386"/>
        <dbReference type="ChEBI" id="CHEBI:137387"/>
        <dbReference type="EC" id="2.1.1.63"/>
    </reaction>
</comment>
<evidence type="ECO:0000256" key="1">
    <source>
        <dbReference type="ARBA" id="ARBA00001286"/>
    </source>
</evidence>